<evidence type="ECO:0000313" key="6">
    <source>
        <dbReference type="Proteomes" id="UP000305526"/>
    </source>
</evidence>
<protein>
    <submittedName>
        <fullName evidence="4">DMT family transporter</fullName>
    </submittedName>
    <submittedName>
        <fullName evidence="3">Putative membrane protein</fullName>
    </submittedName>
</protein>
<feature type="transmembrane region" description="Helical" evidence="1">
    <location>
        <begin position="72"/>
        <end position="92"/>
    </location>
</feature>
<feature type="transmembrane region" description="Helical" evidence="1">
    <location>
        <begin position="7"/>
        <end position="25"/>
    </location>
</feature>
<organism evidence="3 5">
    <name type="scientific">Testudinibacter aquarius</name>
    <dbReference type="NCBI Taxonomy" id="1524974"/>
    <lineage>
        <taxon>Bacteria</taxon>
        <taxon>Pseudomonadati</taxon>
        <taxon>Pseudomonadota</taxon>
        <taxon>Gammaproteobacteria</taxon>
        <taxon>Pasteurellales</taxon>
        <taxon>Pasteurellaceae</taxon>
        <taxon>Testudinibacter</taxon>
    </lineage>
</organism>
<comment type="caution">
    <text evidence="3">The sequence shown here is derived from an EMBL/GenBank/DDBJ whole genome shotgun (WGS) entry which is preliminary data.</text>
</comment>
<dbReference type="Proteomes" id="UP000305526">
    <property type="component" value="Unassembled WGS sequence"/>
</dbReference>
<evidence type="ECO:0000313" key="5">
    <source>
        <dbReference type="Proteomes" id="UP000294619"/>
    </source>
</evidence>
<feature type="domain" description="EamA" evidence="2">
    <location>
        <begin position="158"/>
        <end position="275"/>
    </location>
</feature>
<dbReference type="Proteomes" id="UP000294619">
    <property type="component" value="Unassembled WGS sequence"/>
</dbReference>
<feature type="transmembrane region" description="Helical" evidence="1">
    <location>
        <begin position="98"/>
        <end position="119"/>
    </location>
</feature>
<dbReference type="PANTHER" id="PTHR22911:SF134">
    <property type="entry name" value="DMT FAMILY TRANSPORTER"/>
    <property type="match status" value="1"/>
</dbReference>
<feature type="transmembrane region" description="Helical" evidence="1">
    <location>
        <begin position="247"/>
        <end position="268"/>
    </location>
</feature>
<dbReference type="AlphaFoldDB" id="A0A4R3XZP1"/>
<feature type="transmembrane region" description="Helical" evidence="1">
    <location>
        <begin position="213"/>
        <end position="235"/>
    </location>
</feature>
<dbReference type="EMBL" id="SMCP01000015">
    <property type="protein sequence ID" value="TCV83334.1"/>
    <property type="molecule type" value="Genomic_DNA"/>
</dbReference>
<feature type="transmembrane region" description="Helical" evidence="1">
    <location>
        <begin position="188"/>
        <end position="207"/>
    </location>
</feature>
<dbReference type="InterPro" id="IPR000620">
    <property type="entry name" value="EamA_dom"/>
</dbReference>
<evidence type="ECO:0000259" key="2">
    <source>
        <dbReference type="Pfam" id="PF00892"/>
    </source>
</evidence>
<feature type="domain" description="EamA" evidence="2">
    <location>
        <begin position="6"/>
        <end position="142"/>
    </location>
</feature>
<proteinExistence type="predicted"/>
<evidence type="ECO:0000256" key="1">
    <source>
        <dbReference type="SAM" id="Phobius"/>
    </source>
</evidence>
<reference evidence="3 5" key="1">
    <citation type="submission" date="2019-03" db="EMBL/GenBank/DDBJ databases">
        <title>Genomic Encyclopedia of Type Strains, Phase IV (KMG-IV): sequencing the most valuable type-strain genomes for metagenomic binning, comparative biology and taxonomic classification.</title>
        <authorList>
            <person name="Goeker M."/>
        </authorList>
    </citation>
    <scope>NUCLEOTIDE SEQUENCE [LARGE SCALE GENOMIC DNA]</scope>
    <source>
        <strain evidence="3 5">DSM 28140</strain>
    </source>
</reference>
<evidence type="ECO:0000313" key="4">
    <source>
        <dbReference type="EMBL" id="TNG91205.1"/>
    </source>
</evidence>
<accession>A0A4R3XZP1</accession>
<name>A0A4R3XZP1_9PAST</name>
<evidence type="ECO:0000313" key="3">
    <source>
        <dbReference type="EMBL" id="TCV83334.1"/>
    </source>
</evidence>
<keyword evidence="1" id="KW-1133">Transmembrane helix</keyword>
<reference evidence="4 6" key="2">
    <citation type="submission" date="2019-05" db="EMBL/GenBank/DDBJ databases">
        <title>Pasteurellaceae isolates from reptiles.</title>
        <authorList>
            <person name="Bojesen A.M."/>
            <person name="Lund E."/>
        </authorList>
    </citation>
    <scope>NUCLEOTIDE SEQUENCE [LARGE SCALE GENOMIC DNA]</scope>
    <source>
        <strain evidence="4 6">ELNT2x</strain>
    </source>
</reference>
<dbReference type="SUPFAM" id="SSF103481">
    <property type="entry name" value="Multidrug resistance efflux transporter EmrE"/>
    <property type="match status" value="1"/>
</dbReference>
<feature type="transmembrane region" description="Helical" evidence="1">
    <location>
        <begin position="159"/>
        <end position="176"/>
    </location>
</feature>
<feature type="transmembrane region" description="Helical" evidence="1">
    <location>
        <begin position="131"/>
        <end position="147"/>
    </location>
</feature>
<sequence>MKKSVSGFLFALTTAVCWGMVPLALKPILRFMDSSTIVWYRFSVAAVGLLIILKFLDKLPQAKLLLSPRFRWLTIIGIIALSGNFLLFNTSLSYLDPAVTQVIAQVSPFLMMIASAVFLKELIGPTQKIGAVLLVIGLLLFFNERLAELLTSMTTYTKGVLLSLSAALIWVGYGLAQKLMLRRFNSQQILLIFYTGSALLFTPMAEVGSVSRLPLLELFCLAFCCLNTLVAYGCYAEAINRWEVSKVSAIITLTPLFTILFSEIAYLAAPHAFALPDLNLLSYIGACVVVTGALCSAIGHTFLFRRPKKS</sequence>
<dbReference type="InterPro" id="IPR037185">
    <property type="entry name" value="EmrE-like"/>
</dbReference>
<gene>
    <name evidence="3" type="ORF">EDC16_11513</name>
    <name evidence="4" type="ORF">FHQ21_08560</name>
</gene>
<keyword evidence="1" id="KW-0472">Membrane</keyword>
<dbReference type="GO" id="GO:0016020">
    <property type="term" value="C:membrane"/>
    <property type="evidence" value="ECO:0007669"/>
    <property type="project" value="InterPro"/>
</dbReference>
<feature type="transmembrane region" description="Helical" evidence="1">
    <location>
        <begin position="37"/>
        <end position="56"/>
    </location>
</feature>
<feature type="transmembrane region" description="Helical" evidence="1">
    <location>
        <begin position="280"/>
        <end position="304"/>
    </location>
</feature>
<keyword evidence="6" id="KW-1185">Reference proteome</keyword>
<dbReference type="Gene3D" id="1.10.3730.20">
    <property type="match status" value="1"/>
</dbReference>
<dbReference type="Pfam" id="PF00892">
    <property type="entry name" value="EamA"/>
    <property type="match status" value="2"/>
</dbReference>
<dbReference type="RefSeq" id="WP_132968088.1">
    <property type="nucleotide sequence ID" value="NZ_LEKL01000002.1"/>
</dbReference>
<keyword evidence="1" id="KW-0812">Transmembrane</keyword>
<dbReference type="PANTHER" id="PTHR22911">
    <property type="entry name" value="ACYL-MALONYL CONDENSING ENZYME-RELATED"/>
    <property type="match status" value="1"/>
</dbReference>
<dbReference type="EMBL" id="VDGV01000073">
    <property type="protein sequence ID" value="TNG91205.1"/>
    <property type="molecule type" value="Genomic_DNA"/>
</dbReference>